<dbReference type="EMBL" id="QGNW01000109">
    <property type="protein sequence ID" value="RVW96115.1"/>
    <property type="molecule type" value="Genomic_DNA"/>
</dbReference>
<accession>A0A438IH97</accession>
<proteinExistence type="predicted"/>
<feature type="region of interest" description="Disordered" evidence="1">
    <location>
        <begin position="101"/>
        <end position="121"/>
    </location>
</feature>
<dbReference type="AlphaFoldDB" id="A0A438IH97"/>
<comment type="caution">
    <text evidence="2">The sequence shown here is derived from an EMBL/GenBank/DDBJ whole genome shotgun (WGS) entry which is preliminary data.</text>
</comment>
<reference evidence="2 3" key="1">
    <citation type="journal article" date="2018" name="PLoS Genet.">
        <title>Population sequencing reveals clonal diversity and ancestral inbreeding in the grapevine cultivar Chardonnay.</title>
        <authorList>
            <person name="Roach M.J."/>
            <person name="Johnson D.L."/>
            <person name="Bohlmann J."/>
            <person name="van Vuuren H.J."/>
            <person name="Jones S.J."/>
            <person name="Pretorius I.S."/>
            <person name="Schmidt S.A."/>
            <person name="Borneman A.R."/>
        </authorList>
    </citation>
    <scope>NUCLEOTIDE SEQUENCE [LARGE SCALE GENOMIC DNA]</scope>
    <source>
        <strain evidence="3">cv. Chardonnay</strain>
        <tissue evidence="2">Leaf</tissue>
    </source>
</reference>
<evidence type="ECO:0000313" key="3">
    <source>
        <dbReference type="Proteomes" id="UP000288805"/>
    </source>
</evidence>
<protein>
    <submittedName>
        <fullName evidence="2">Uncharacterized protein</fullName>
    </submittedName>
</protein>
<dbReference type="Proteomes" id="UP000288805">
    <property type="component" value="Unassembled WGS sequence"/>
</dbReference>
<evidence type="ECO:0000313" key="2">
    <source>
        <dbReference type="EMBL" id="RVW96115.1"/>
    </source>
</evidence>
<evidence type="ECO:0000256" key="1">
    <source>
        <dbReference type="SAM" id="MobiDB-lite"/>
    </source>
</evidence>
<sequence length="121" mass="13467">MEDNRIFKFLADLNVEFDEKRRESEECDAGQKGPTVAIEGLALVTMGAGYNKVVAFQCKSDERPRVWPTIIPTANEAKTSPFTIEQMEYLLALLKSNLTSGTPSVSVAHTGPELEEDDWQC</sequence>
<gene>
    <name evidence="2" type="ORF">CK203_037827</name>
</gene>
<name>A0A438IH97_VITVI</name>
<organism evidence="2 3">
    <name type="scientific">Vitis vinifera</name>
    <name type="common">Grape</name>
    <dbReference type="NCBI Taxonomy" id="29760"/>
    <lineage>
        <taxon>Eukaryota</taxon>
        <taxon>Viridiplantae</taxon>
        <taxon>Streptophyta</taxon>
        <taxon>Embryophyta</taxon>
        <taxon>Tracheophyta</taxon>
        <taxon>Spermatophyta</taxon>
        <taxon>Magnoliopsida</taxon>
        <taxon>eudicotyledons</taxon>
        <taxon>Gunneridae</taxon>
        <taxon>Pentapetalae</taxon>
        <taxon>rosids</taxon>
        <taxon>Vitales</taxon>
        <taxon>Vitaceae</taxon>
        <taxon>Viteae</taxon>
        <taxon>Vitis</taxon>
    </lineage>
</organism>